<evidence type="ECO:0000256" key="1">
    <source>
        <dbReference type="ARBA" id="ARBA00001946"/>
    </source>
</evidence>
<dbReference type="Pfam" id="PF00293">
    <property type="entry name" value="NUDIX"/>
    <property type="match status" value="1"/>
</dbReference>
<dbReference type="eggNOG" id="COG0494">
    <property type="taxonomic scope" value="Bacteria"/>
</dbReference>
<dbReference type="Proteomes" id="UP000004018">
    <property type="component" value="Unassembled WGS sequence"/>
</dbReference>
<dbReference type="OrthoDB" id="9806150at2"/>
<evidence type="ECO:0000313" key="4">
    <source>
        <dbReference type="EMBL" id="EFD94038.1"/>
    </source>
</evidence>
<accession>D3LUN9</accession>
<evidence type="ECO:0000313" key="6">
    <source>
        <dbReference type="Proteomes" id="UP000003242"/>
    </source>
</evidence>
<name>D3LUN9_9FIRM</name>
<protein>
    <submittedName>
        <fullName evidence="4">Hydrolase, NUDIX family</fullName>
    </submittedName>
</protein>
<reference evidence="5 7" key="3">
    <citation type="submission" date="2011-04" db="EMBL/GenBank/DDBJ databases">
        <authorList>
            <person name="Harkins D.M."/>
            <person name="Madupu R."/>
            <person name="Durkin A.S."/>
            <person name="Torralba M."/>
            <person name="Methe B."/>
            <person name="Sutton G.G."/>
            <person name="Nelson K.E."/>
        </authorList>
    </citation>
    <scope>NUCLEOTIDE SEQUENCE [LARGE SCALE GENOMIC DNA]</scope>
    <source>
        <strain evidence="5 7">UPII 199-6</strain>
    </source>
</reference>
<reference evidence="4" key="2">
    <citation type="submission" date="2009-12" db="EMBL/GenBank/DDBJ databases">
        <authorList>
            <person name="Madupu R."/>
            <person name="Durkin A.S."/>
            <person name="Torralba M."/>
            <person name="Methe B."/>
            <person name="Sutton G.G."/>
            <person name="Strausberg R.L."/>
            <person name="Nelson K.E."/>
        </authorList>
    </citation>
    <scope>NUCLEOTIDE SEQUENCE</scope>
    <source>
        <strain evidence="4">28L</strain>
    </source>
</reference>
<proteinExistence type="predicted"/>
<feature type="domain" description="Nudix hydrolase" evidence="3">
    <location>
        <begin position="41"/>
        <end position="171"/>
    </location>
</feature>
<evidence type="ECO:0000259" key="3">
    <source>
        <dbReference type="PROSITE" id="PS51462"/>
    </source>
</evidence>
<dbReference type="Proteomes" id="UP000003242">
    <property type="component" value="Unassembled WGS sequence"/>
</dbReference>
<dbReference type="GO" id="GO:0006753">
    <property type="term" value="P:nucleoside phosphate metabolic process"/>
    <property type="evidence" value="ECO:0007669"/>
    <property type="project" value="TreeGrafter"/>
</dbReference>
<dbReference type="AlphaFoldDB" id="D3LUN9"/>
<dbReference type="PANTHER" id="PTHR11839:SF18">
    <property type="entry name" value="NUDIX HYDROLASE DOMAIN-CONTAINING PROTEIN"/>
    <property type="match status" value="1"/>
</dbReference>
<dbReference type="EMBL" id="ADGP01000019">
    <property type="protein sequence ID" value="EFD94038.1"/>
    <property type="molecule type" value="Genomic_DNA"/>
</dbReference>
<dbReference type="CDD" id="cd03424">
    <property type="entry name" value="NUDIX_ADPRase_Nudt5_UGPPase_Nudt14"/>
    <property type="match status" value="1"/>
</dbReference>
<dbReference type="GO" id="GO:0016787">
    <property type="term" value="F:hydrolase activity"/>
    <property type="evidence" value="ECO:0007669"/>
    <property type="project" value="UniProtKB-KW"/>
</dbReference>
<evidence type="ECO:0000256" key="2">
    <source>
        <dbReference type="ARBA" id="ARBA00022801"/>
    </source>
</evidence>
<dbReference type="PROSITE" id="PS51462">
    <property type="entry name" value="NUDIX"/>
    <property type="match status" value="1"/>
</dbReference>
<dbReference type="STRING" id="699218.HMPREF0889_1585"/>
<comment type="cofactor">
    <cofactor evidence="1">
        <name>Mg(2+)</name>
        <dbReference type="ChEBI" id="CHEBI:18420"/>
    </cofactor>
</comment>
<reference evidence="6" key="1">
    <citation type="submission" date="2009-12" db="EMBL/GenBank/DDBJ databases">
        <title>Sequence of Clostridiales genomosp. BVAB3 str. UPII9-5.</title>
        <authorList>
            <person name="Madupu R."/>
            <person name="Durkin A.S."/>
            <person name="Torralba M."/>
            <person name="Methe B."/>
            <person name="Sutton G.G."/>
            <person name="Strausberg R.L."/>
            <person name="Nelson K.E."/>
        </authorList>
    </citation>
    <scope>NUCLEOTIDE SEQUENCE [LARGE SCALE GENOMIC DNA]</scope>
    <source>
        <strain evidence="6">28L</strain>
    </source>
</reference>
<dbReference type="Gene3D" id="3.90.79.10">
    <property type="entry name" value="Nucleoside Triphosphate Pyrophosphohydrolase"/>
    <property type="match status" value="1"/>
</dbReference>
<dbReference type="GO" id="GO:0005829">
    <property type="term" value="C:cytosol"/>
    <property type="evidence" value="ECO:0007669"/>
    <property type="project" value="TreeGrafter"/>
</dbReference>
<gene>
    <name evidence="4" type="ORF">HMPREF0889_1585</name>
    <name evidence="5" type="ORF">HMPREF1039_0584</name>
</gene>
<sequence>MSIAKESCIKRQEIFQGKILHVTVDTVHMEGVTQPAVREAVWHGGAACVLPVTADGKLIMVRQFRYAAGKALLEFPAGKLDHPGELPAECAFRELAEEGGVKAGELIDLGYIYTSPGFCNEILYLFLGRKLTPTSQHLDADEFLNIEQYTPPEVAQLIATGEIVDAKTIAIFAKAGSYLQGV</sequence>
<comment type="caution">
    <text evidence="4">The sequence shown here is derived from an EMBL/GenBank/DDBJ whole genome shotgun (WGS) entry which is preliminary data.</text>
</comment>
<dbReference type="SUPFAM" id="SSF55811">
    <property type="entry name" value="Nudix"/>
    <property type="match status" value="1"/>
</dbReference>
<dbReference type="RefSeq" id="WP_007391856.1">
    <property type="nucleotide sequence ID" value="NZ_ADGP01000019.1"/>
</dbReference>
<organism evidence="4 6">
    <name type="scientific">Megasphaera lornae</name>
    <dbReference type="NCBI Taxonomy" id="1000568"/>
    <lineage>
        <taxon>Bacteria</taxon>
        <taxon>Bacillati</taxon>
        <taxon>Bacillota</taxon>
        <taxon>Negativicutes</taxon>
        <taxon>Veillonellales</taxon>
        <taxon>Veillonellaceae</taxon>
        <taxon>Megasphaera</taxon>
    </lineage>
</organism>
<keyword evidence="2 4" id="KW-0378">Hydrolase</keyword>
<evidence type="ECO:0000313" key="5">
    <source>
        <dbReference type="EMBL" id="EGL35167.1"/>
    </source>
</evidence>
<evidence type="ECO:0000313" key="7">
    <source>
        <dbReference type="Proteomes" id="UP000004018"/>
    </source>
</evidence>
<dbReference type="GO" id="GO:0019693">
    <property type="term" value="P:ribose phosphate metabolic process"/>
    <property type="evidence" value="ECO:0007669"/>
    <property type="project" value="TreeGrafter"/>
</dbReference>
<dbReference type="PANTHER" id="PTHR11839">
    <property type="entry name" value="UDP/ADP-SUGAR PYROPHOSPHATASE"/>
    <property type="match status" value="1"/>
</dbReference>
<dbReference type="EMBL" id="AFIJ01000045">
    <property type="protein sequence ID" value="EGL35167.1"/>
    <property type="molecule type" value="Genomic_DNA"/>
</dbReference>
<dbReference type="InterPro" id="IPR000086">
    <property type="entry name" value="NUDIX_hydrolase_dom"/>
</dbReference>
<keyword evidence="7" id="KW-1185">Reference proteome</keyword>
<dbReference type="InterPro" id="IPR015797">
    <property type="entry name" value="NUDIX_hydrolase-like_dom_sf"/>
</dbReference>